<dbReference type="EMBL" id="CP046172">
    <property type="protein sequence ID" value="QIS14902.1"/>
    <property type="molecule type" value="Genomic_DNA"/>
</dbReference>
<keyword evidence="2" id="KW-1185">Reference proteome</keyword>
<sequence>MHDEGAGRITRDAPKRYLNWSHDVGYWLDDEPKSASGTRLRPFASSAADEVARGSHVRLESCGVDDGGSAPAADICAKFTAPEWVIDDEFTPGLGGKNHIDLYIGEEDMADFPTKSPMVVTWTGATVRITPPGN</sequence>
<evidence type="ECO:0000313" key="1">
    <source>
        <dbReference type="EMBL" id="QIS14902.1"/>
    </source>
</evidence>
<name>A0A6G9YNY2_9NOCA</name>
<proteinExistence type="predicted"/>
<dbReference type="KEGG" id="nah:F5544_35350"/>
<accession>A0A6G9YNY2</accession>
<organism evidence="1 2">
    <name type="scientific">Nocardia arthritidis</name>
    <dbReference type="NCBI Taxonomy" id="228602"/>
    <lineage>
        <taxon>Bacteria</taxon>
        <taxon>Bacillati</taxon>
        <taxon>Actinomycetota</taxon>
        <taxon>Actinomycetes</taxon>
        <taxon>Mycobacteriales</taxon>
        <taxon>Nocardiaceae</taxon>
        <taxon>Nocardia</taxon>
    </lineage>
</organism>
<evidence type="ECO:0000313" key="2">
    <source>
        <dbReference type="Proteomes" id="UP000503540"/>
    </source>
</evidence>
<reference evidence="1 2" key="1">
    <citation type="journal article" date="2019" name="ACS Chem. Biol.">
        <title>Identification and Mobilization of a Cryptic Antibiotic Biosynthesis Gene Locus from a Human-Pathogenic Nocardia Isolate.</title>
        <authorList>
            <person name="Herisse M."/>
            <person name="Ishida K."/>
            <person name="Porter J.L."/>
            <person name="Howden B."/>
            <person name="Hertweck C."/>
            <person name="Stinear T.P."/>
            <person name="Pidot S.J."/>
        </authorList>
    </citation>
    <scope>NUCLEOTIDE SEQUENCE [LARGE SCALE GENOMIC DNA]</scope>
    <source>
        <strain evidence="1 2">AUSMDU00012717</strain>
    </source>
</reference>
<dbReference type="AlphaFoldDB" id="A0A6G9YNY2"/>
<dbReference type="RefSeq" id="WP_167477237.1">
    <property type="nucleotide sequence ID" value="NZ_CP046172.1"/>
</dbReference>
<protein>
    <submittedName>
        <fullName evidence="1">Uncharacterized protein</fullName>
    </submittedName>
</protein>
<dbReference type="Proteomes" id="UP000503540">
    <property type="component" value="Chromosome"/>
</dbReference>
<gene>
    <name evidence="1" type="ORF">F5544_35350</name>
</gene>